<dbReference type="PANTHER" id="PTHR47823:SF9">
    <property type="entry name" value="CHROMOSOME UNDETERMINED SCAFFOLD_10, WHOLE GENOME SHOTGUN SEQUENCE"/>
    <property type="match status" value="1"/>
</dbReference>
<organism evidence="8 9">
    <name type="scientific">Prorocentrum cordatum</name>
    <dbReference type="NCBI Taxonomy" id="2364126"/>
    <lineage>
        <taxon>Eukaryota</taxon>
        <taxon>Sar</taxon>
        <taxon>Alveolata</taxon>
        <taxon>Dinophyceae</taxon>
        <taxon>Prorocentrales</taxon>
        <taxon>Prorocentraceae</taxon>
        <taxon>Prorocentrum</taxon>
    </lineage>
</organism>
<evidence type="ECO:0000256" key="4">
    <source>
        <dbReference type="ARBA" id="ARBA00023136"/>
    </source>
</evidence>
<dbReference type="PANTHER" id="PTHR47823">
    <property type="entry name" value="ION_TRANS DOMAIN-CONTAINING PROTEIN"/>
    <property type="match status" value="1"/>
</dbReference>
<sequence length="115" mass="12905">MLLLLLILCHFISCLWYAISYNADGDKRWLVRYGMEGLKWNYLYATCLHWSLTQFTPAPIDIQPQNMSERVFTISVVVSALVGFSYVVGSITGSLAQLRSLKEEESNSSGICGCT</sequence>
<evidence type="ECO:0000256" key="5">
    <source>
        <dbReference type="SAM" id="Phobius"/>
    </source>
</evidence>
<evidence type="ECO:0000313" key="8">
    <source>
        <dbReference type="EMBL" id="CAK0834794.1"/>
    </source>
</evidence>
<dbReference type="EMBL" id="CAUYUJ010012891">
    <property type="protein sequence ID" value="CAK0834794.1"/>
    <property type="molecule type" value="Genomic_DNA"/>
</dbReference>
<feature type="signal peptide" evidence="6">
    <location>
        <begin position="1"/>
        <end position="20"/>
    </location>
</feature>
<gene>
    <name evidence="8" type="ORF">PCOR1329_LOCUS32099</name>
</gene>
<dbReference type="Pfam" id="PF00520">
    <property type="entry name" value="Ion_trans"/>
    <property type="match status" value="1"/>
</dbReference>
<accession>A0ABN9SS25</accession>
<feature type="transmembrane region" description="Helical" evidence="5">
    <location>
        <begin position="71"/>
        <end position="96"/>
    </location>
</feature>
<evidence type="ECO:0000256" key="2">
    <source>
        <dbReference type="ARBA" id="ARBA00022692"/>
    </source>
</evidence>
<dbReference type="Proteomes" id="UP001189429">
    <property type="component" value="Unassembled WGS sequence"/>
</dbReference>
<keyword evidence="2 5" id="KW-0812">Transmembrane</keyword>
<keyword evidence="6" id="KW-0732">Signal</keyword>
<dbReference type="SUPFAM" id="SSF81324">
    <property type="entry name" value="Voltage-gated potassium channels"/>
    <property type="match status" value="1"/>
</dbReference>
<reference evidence="8" key="1">
    <citation type="submission" date="2023-10" db="EMBL/GenBank/DDBJ databases">
        <authorList>
            <person name="Chen Y."/>
            <person name="Shah S."/>
            <person name="Dougan E. K."/>
            <person name="Thang M."/>
            <person name="Chan C."/>
        </authorList>
    </citation>
    <scope>NUCLEOTIDE SEQUENCE [LARGE SCALE GENOMIC DNA]</scope>
</reference>
<keyword evidence="3 5" id="KW-1133">Transmembrane helix</keyword>
<proteinExistence type="predicted"/>
<name>A0ABN9SS25_9DINO</name>
<comment type="subcellular location">
    <subcellularLocation>
        <location evidence="1">Membrane</location>
        <topology evidence="1">Multi-pass membrane protein</topology>
    </subcellularLocation>
</comment>
<dbReference type="Gene3D" id="1.10.287.70">
    <property type="match status" value="1"/>
</dbReference>
<comment type="caution">
    <text evidence="8">The sequence shown here is derived from an EMBL/GenBank/DDBJ whole genome shotgun (WGS) entry which is preliminary data.</text>
</comment>
<keyword evidence="9" id="KW-1185">Reference proteome</keyword>
<keyword evidence="4 5" id="KW-0472">Membrane</keyword>
<evidence type="ECO:0000256" key="6">
    <source>
        <dbReference type="SAM" id="SignalP"/>
    </source>
</evidence>
<evidence type="ECO:0000256" key="3">
    <source>
        <dbReference type="ARBA" id="ARBA00022989"/>
    </source>
</evidence>
<evidence type="ECO:0000256" key="1">
    <source>
        <dbReference type="ARBA" id="ARBA00004141"/>
    </source>
</evidence>
<evidence type="ECO:0000259" key="7">
    <source>
        <dbReference type="Pfam" id="PF00520"/>
    </source>
</evidence>
<evidence type="ECO:0000313" key="9">
    <source>
        <dbReference type="Proteomes" id="UP001189429"/>
    </source>
</evidence>
<feature type="chain" id="PRO_5047126044" description="Ion transport domain-containing protein" evidence="6">
    <location>
        <begin position="21"/>
        <end position="115"/>
    </location>
</feature>
<protein>
    <recommendedName>
        <fullName evidence="7">Ion transport domain-containing protein</fullName>
    </recommendedName>
</protein>
<feature type="domain" description="Ion transport" evidence="7">
    <location>
        <begin position="2"/>
        <end position="100"/>
    </location>
</feature>
<dbReference type="InterPro" id="IPR005821">
    <property type="entry name" value="Ion_trans_dom"/>
</dbReference>